<feature type="region of interest" description="Disordered" evidence="1">
    <location>
        <begin position="1"/>
        <end position="23"/>
    </location>
</feature>
<dbReference type="EMBL" id="AUWU02000006">
    <property type="protein sequence ID" value="KAH0572403.1"/>
    <property type="molecule type" value="Genomic_DNA"/>
</dbReference>
<sequence length="89" mass="10100">MTQSLKITDLSLSPETSTDSTKQLRPIKLLYQQKLKSRQQSFDGEQDIITPIQSGIEIPAGLPKDSLKSFRKYTKVVVEQDENELTFAE</sequence>
<name>A0A9P8LQC4_9EUKA</name>
<dbReference type="GeneID" id="94300636"/>
<accession>A0A9P8LQC4</accession>
<dbReference type="Proteomes" id="UP000018208">
    <property type="component" value="Unassembled WGS sequence"/>
</dbReference>
<protein>
    <submittedName>
        <fullName evidence="2">Uncharacterized protein</fullName>
    </submittedName>
</protein>
<proteinExistence type="predicted"/>
<dbReference type="AlphaFoldDB" id="A0A9P8LQC4"/>
<dbReference type="RefSeq" id="XP_067763176.1">
    <property type="nucleotide sequence ID" value="XM_067910420.1"/>
</dbReference>
<evidence type="ECO:0000313" key="3">
    <source>
        <dbReference type="Proteomes" id="UP000018208"/>
    </source>
</evidence>
<dbReference type="KEGG" id="ssao:94300636"/>
<keyword evidence="3" id="KW-1185">Reference proteome</keyword>
<comment type="caution">
    <text evidence="2">The sequence shown here is derived from an EMBL/GenBank/DDBJ whole genome shotgun (WGS) entry which is preliminary data.</text>
</comment>
<evidence type="ECO:0000313" key="2">
    <source>
        <dbReference type="EMBL" id="KAH0572403.1"/>
    </source>
</evidence>
<organism evidence="2 3">
    <name type="scientific">Spironucleus salmonicida</name>
    <dbReference type="NCBI Taxonomy" id="348837"/>
    <lineage>
        <taxon>Eukaryota</taxon>
        <taxon>Metamonada</taxon>
        <taxon>Diplomonadida</taxon>
        <taxon>Hexamitidae</taxon>
        <taxon>Hexamitinae</taxon>
        <taxon>Spironucleus</taxon>
    </lineage>
</organism>
<gene>
    <name evidence="2" type="ORF">SS50377_26613</name>
</gene>
<evidence type="ECO:0000256" key="1">
    <source>
        <dbReference type="SAM" id="MobiDB-lite"/>
    </source>
</evidence>
<reference evidence="2 3" key="1">
    <citation type="journal article" date="2014" name="PLoS Genet.">
        <title>The Genome of Spironucleus salmonicida Highlights a Fish Pathogen Adapted to Fluctuating Environments.</title>
        <authorList>
            <person name="Xu F."/>
            <person name="Jerlstrom-Hultqvist J."/>
            <person name="Einarsson E."/>
            <person name="Astvaldsson A."/>
            <person name="Svard S.G."/>
            <person name="Andersson J.O."/>
        </authorList>
    </citation>
    <scope>NUCLEOTIDE SEQUENCE [LARGE SCALE GENOMIC DNA]</scope>
    <source>
        <strain evidence="2 3">ATCC 50377</strain>
    </source>
</reference>